<protein>
    <submittedName>
        <fullName evidence="2">Uncharacterized protein</fullName>
    </submittedName>
</protein>
<name>A0AAE1KMA0_PETCI</name>
<comment type="caution">
    <text evidence="2">The sequence shown here is derived from an EMBL/GenBank/DDBJ whole genome shotgun (WGS) entry which is preliminary data.</text>
</comment>
<proteinExistence type="predicted"/>
<organism evidence="2 3">
    <name type="scientific">Petrolisthes cinctipes</name>
    <name type="common">Flat porcelain crab</name>
    <dbReference type="NCBI Taxonomy" id="88211"/>
    <lineage>
        <taxon>Eukaryota</taxon>
        <taxon>Metazoa</taxon>
        <taxon>Ecdysozoa</taxon>
        <taxon>Arthropoda</taxon>
        <taxon>Crustacea</taxon>
        <taxon>Multicrustacea</taxon>
        <taxon>Malacostraca</taxon>
        <taxon>Eumalacostraca</taxon>
        <taxon>Eucarida</taxon>
        <taxon>Decapoda</taxon>
        <taxon>Pleocyemata</taxon>
        <taxon>Anomura</taxon>
        <taxon>Galatheoidea</taxon>
        <taxon>Porcellanidae</taxon>
        <taxon>Petrolisthes</taxon>
    </lineage>
</organism>
<evidence type="ECO:0000256" key="1">
    <source>
        <dbReference type="SAM" id="MobiDB-lite"/>
    </source>
</evidence>
<dbReference type="EMBL" id="JAWQEG010001796">
    <property type="protein sequence ID" value="KAK3876638.1"/>
    <property type="molecule type" value="Genomic_DNA"/>
</dbReference>
<gene>
    <name evidence="2" type="ORF">Pcinc_018611</name>
</gene>
<feature type="region of interest" description="Disordered" evidence="1">
    <location>
        <begin position="1"/>
        <end position="52"/>
    </location>
</feature>
<reference evidence="2" key="1">
    <citation type="submission" date="2023-10" db="EMBL/GenBank/DDBJ databases">
        <title>Genome assemblies of two species of porcelain crab, Petrolisthes cinctipes and Petrolisthes manimaculis (Anomura: Porcellanidae).</title>
        <authorList>
            <person name="Angst P."/>
        </authorList>
    </citation>
    <scope>NUCLEOTIDE SEQUENCE</scope>
    <source>
        <strain evidence="2">PB745_01</strain>
        <tissue evidence="2">Gill</tissue>
    </source>
</reference>
<sequence length="89" mass="9643">MWRLNVGSEAATAASREETSSAPLSGLDPPEPEATGTSPPSTPPPHAPFFQTGHELRSVDRVFCAGGPELSVFEYNSRVLVERLTYRNN</sequence>
<evidence type="ECO:0000313" key="2">
    <source>
        <dbReference type="EMBL" id="KAK3876638.1"/>
    </source>
</evidence>
<evidence type="ECO:0000313" key="3">
    <source>
        <dbReference type="Proteomes" id="UP001286313"/>
    </source>
</evidence>
<dbReference type="Proteomes" id="UP001286313">
    <property type="component" value="Unassembled WGS sequence"/>
</dbReference>
<keyword evidence="3" id="KW-1185">Reference proteome</keyword>
<accession>A0AAE1KMA0</accession>
<dbReference type="AlphaFoldDB" id="A0AAE1KMA0"/>